<evidence type="ECO:0000256" key="3">
    <source>
        <dbReference type="ARBA" id="ARBA00009370"/>
    </source>
</evidence>
<evidence type="ECO:0000313" key="10">
    <source>
        <dbReference type="Proteomes" id="UP000001823"/>
    </source>
</evidence>
<dbReference type="InterPro" id="IPR000223">
    <property type="entry name" value="Pept_S26A_signal_pept_1"/>
</dbReference>
<keyword evidence="5 7" id="KW-0378">Hydrolase</keyword>
<dbReference type="GO" id="GO:0005886">
    <property type="term" value="C:plasma membrane"/>
    <property type="evidence" value="ECO:0007669"/>
    <property type="project" value="UniProtKB-SubCell"/>
</dbReference>
<comment type="catalytic activity">
    <reaction evidence="1 7">
        <text>Cleavage of hydrophobic, N-terminal signal or leader sequences from secreted and periplasmic proteins.</text>
        <dbReference type="EC" id="3.4.21.89"/>
    </reaction>
</comment>
<dbReference type="HOGENOM" id="CLU_028723_5_1_9"/>
<dbReference type="CDD" id="cd06462">
    <property type="entry name" value="Peptidase_S24_S26"/>
    <property type="match status" value="1"/>
</dbReference>
<evidence type="ECO:0000256" key="5">
    <source>
        <dbReference type="ARBA" id="ARBA00022801"/>
    </source>
</evidence>
<dbReference type="PRINTS" id="PR00727">
    <property type="entry name" value="LEADERPTASE"/>
</dbReference>
<dbReference type="InterPro" id="IPR019757">
    <property type="entry name" value="Pept_S26A_signal_pept_1_Lys-AS"/>
</dbReference>
<gene>
    <name evidence="9" type="primary">lepB</name>
    <name evidence="9" type="ordered locus">CPF_0432</name>
</gene>
<evidence type="ECO:0000313" key="9">
    <source>
        <dbReference type="EMBL" id="ABG85001.1"/>
    </source>
</evidence>
<dbReference type="PaxDb" id="195103-CPF_0432"/>
<comment type="similarity">
    <text evidence="3 7">Belongs to the peptidase S26 family.</text>
</comment>
<dbReference type="Gene3D" id="2.10.109.10">
    <property type="entry name" value="Umud Fragment, subunit A"/>
    <property type="match status" value="1"/>
</dbReference>
<keyword evidence="7" id="KW-1133">Transmembrane helix</keyword>
<keyword evidence="7" id="KW-0472">Membrane</keyword>
<keyword evidence="7" id="KW-0812">Transmembrane</keyword>
<evidence type="ECO:0000256" key="7">
    <source>
        <dbReference type="RuleBase" id="RU362042"/>
    </source>
</evidence>
<reference evidence="9 10" key="1">
    <citation type="journal article" date="2006" name="Genome Res.">
        <title>Skewed genomic variability in strains of the toxigenic bacterial pathogen, Clostridium perfringens.</title>
        <authorList>
            <person name="Myers G.S."/>
            <person name="Rasko D.A."/>
            <person name="Cheung J.K."/>
            <person name="Ravel J."/>
            <person name="Seshadri R."/>
            <person name="Deboy R.T."/>
            <person name="Ren Q."/>
            <person name="Varga J."/>
            <person name="Awad M.M."/>
            <person name="Brinkac L.M."/>
            <person name="Daugherty S.C."/>
            <person name="Haft D.H."/>
            <person name="Dodson R.J."/>
            <person name="Madupu R."/>
            <person name="Nelson W.C."/>
            <person name="Rosovitz M.J."/>
            <person name="Sullivan S.A."/>
            <person name="Khouri H."/>
            <person name="Dimitrov G.I."/>
            <person name="Watkins K.L."/>
            <person name="Mulligan S."/>
            <person name="Benton J."/>
            <person name="Radune D."/>
            <person name="Fisher D.J."/>
            <person name="Atkins H.S."/>
            <person name="Hiscox T."/>
            <person name="Jost B.H."/>
            <person name="Billington S.J."/>
            <person name="Songer J.G."/>
            <person name="McClane B.A."/>
            <person name="Titball R.W."/>
            <person name="Rood J.I."/>
            <person name="Melville S.B."/>
            <person name="Paulsen I.T."/>
        </authorList>
    </citation>
    <scope>NUCLEOTIDE SEQUENCE [LARGE SCALE GENOMIC DNA]</scope>
    <source>
        <strain evidence="10">ATCC 13124 / DSM 756 / JCM 1290 / NCIMB 6125 / NCTC 8237 / S 107 / Type A</strain>
    </source>
</reference>
<feature type="active site" evidence="6">
    <location>
        <position position="90"/>
    </location>
</feature>
<dbReference type="RefSeq" id="WP_011009806.1">
    <property type="nucleotide sequence ID" value="NC_008261.1"/>
</dbReference>
<evidence type="ECO:0000259" key="8">
    <source>
        <dbReference type="Pfam" id="PF10502"/>
    </source>
</evidence>
<dbReference type="AlphaFoldDB" id="A0A0H2YVN6"/>
<sequence length="180" mass="20823">MNLLSESNISTLNKKSHLKIKNLILFSVIVFLGSYFLTNYLIFKAYIPTGSMRPTIMEEDEVIVSKIYTSINRGDIFVFSHESSEELLIKRVVGLPGEKVELKDGLLYVNDVFIDEPYVKNNESMNKTFYVPEGNYLFFGDNRARSEDARRWENPYVPKKNLDGKALFTVYPKDRIGFLK</sequence>
<dbReference type="Proteomes" id="UP000001823">
    <property type="component" value="Chromosome"/>
</dbReference>
<evidence type="ECO:0000256" key="4">
    <source>
        <dbReference type="ARBA" id="ARBA00013208"/>
    </source>
</evidence>
<feature type="active site" evidence="6">
    <location>
        <position position="51"/>
    </location>
</feature>
<evidence type="ECO:0000256" key="1">
    <source>
        <dbReference type="ARBA" id="ARBA00000677"/>
    </source>
</evidence>
<evidence type="ECO:0000256" key="6">
    <source>
        <dbReference type="PIRSR" id="PIRSR600223-1"/>
    </source>
</evidence>
<dbReference type="STRING" id="195103.CPF_0432"/>
<dbReference type="PANTHER" id="PTHR43390:SF1">
    <property type="entry name" value="CHLOROPLAST PROCESSING PEPTIDASE"/>
    <property type="match status" value="1"/>
</dbReference>
<dbReference type="NCBIfam" id="TIGR02227">
    <property type="entry name" value="sigpep_I_bact"/>
    <property type="match status" value="1"/>
</dbReference>
<dbReference type="InterPro" id="IPR036286">
    <property type="entry name" value="LexA/Signal_pep-like_sf"/>
</dbReference>
<dbReference type="eggNOG" id="COG0681">
    <property type="taxonomic scope" value="Bacteria"/>
</dbReference>
<name>A0A0H2YVN6_CLOP1</name>
<dbReference type="InterPro" id="IPR019533">
    <property type="entry name" value="Peptidase_S26"/>
</dbReference>
<dbReference type="PROSITE" id="PS00760">
    <property type="entry name" value="SPASE_I_2"/>
    <property type="match status" value="1"/>
</dbReference>
<keyword evidence="7" id="KW-0645">Protease</keyword>
<dbReference type="EC" id="3.4.21.89" evidence="4 7"/>
<dbReference type="GO" id="GO:0009003">
    <property type="term" value="F:signal peptidase activity"/>
    <property type="evidence" value="ECO:0007669"/>
    <property type="project" value="UniProtKB-EC"/>
</dbReference>
<dbReference type="KEGG" id="cpf:CPF_0432"/>
<accession>A0A0H2YVN6</accession>
<dbReference type="GO" id="GO:0006465">
    <property type="term" value="P:signal peptide processing"/>
    <property type="evidence" value="ECO:0007669"/>
    <property type="project" value="InterPro"/>
</dbReference>
<feature type="transmembrane region" description="Helical" evidence="7">
    <location>
        <begin position="20"/>
        <end position="43"/>
    </location>
</feature>
<dbReference type="GO" id="GO:0004252">
    <property type="term" value="F:serine-type endopeptidase activity"/>
    <property type="evidence" value="ECO:0007669"/>
    <property type="project" value="InterPro"/>
</dbReference>
<dbReference type="PANTHER" id="PTHR43390">
    <property type="entry name" value="SIGNAL PEPTIDASE I"/>
    <property type="match status" value="1"/>
</dbReference>
<feature type="domain" description="Peptidase S26" evidence="8">
    <location>
        <begin position="21"/>
        <end position="170"/>
    </location>
</feature>
<dbReference type="SUPFAM" id="SSF51306">
    <property type="entry name" value="LexA/Signal peptidase"/>
    <property type="match status" value="1"/>
</dbReference>
<dbReference type="EMBL" id="CP000246">
    <property type="protein sequence ID" value="ABG85001.1"/>
    <property type="molecule type" value="Genomic_DNA"/>
</dbReference>
<protein>
    <recommendedName>
        <fullName evidence="4 7">Signal peptidase I</fullName>
        <ecNumber evidence="4 7">3.4.21.89</ecNumber>
    </recommendedName>
</protein>
<proteinExistence type="inferred from homology"/>
<organism evidence="9 10">
    <name type="scientific">Clostridium perfringens (strain ATCC 13124 / DSM 756 / JCM 1290 / NCIMB 6125 / NCTC 8237 / Type A)</name>
    <dbReference type="NCBI Taxonomy" id="195103"/>
    <lineage>
        <taxon>Bacteria</taxon>
        <taxon>Bacillati</taxon>
        <taxon>Bacillota</taxon>
        <taxon>Clostridia</taxon>
        <taxon>Eubacteriales</taxon>
        <taxon>Clostridiaceae</taxon>
        <taxon>Clostridium</taxon>
    </lineage>
</organism>
<keyword evidence="10" id="KW-1185">Reference proteome</keyword>
<evidence type="ECO:0000256" key="2">
    <source>
        <dbReference type="ARBA" id="ARBA00004401"/>
    </source>
</evidence>
<comment type="subcellular location">
    <subcellularLocation>
        <location evidence="2">Cell membrane</location>
        <topology evidence="2">Single-pass type II membrane protein</topology>
    </subcellularLocation>
    <subcellularLocation>
        <location evidence="7">Membrane</location>
        <topology evidence="7">Single-pass type II membrane protein</topology>
    </subcellularLocation>
</comment>
<dbReference type="Pfam" id="PF10502">
    <property type="entry name" value="Peptidase_S26"/>
    <property type="match status" value="1"/>
</dbReference>